<protein>
    <submittedName>
        <fullName evidence="1">Uncharacterized protein</fullName>
    </submittedName>
</protein>
<dbReference type="EMBL" id="JACAZH010000002">
    <property type="protein sequence ID" value="KAF7374241.1"/>
    <property type="molecule type" value="Genomic_DNA"/>
</dbReference>
<gene>
    <name evidence="1" type="ORF">MSAN_00307000</name>
</gene>
<evidence type="ECO:0000313" key="1">
    <source>
        <dbReference type="EMBL" id="KAF7374241.1"/>
    </source>
</evidence>
<dbReference type="Proteomes" id="UP000623467">
    <property type="component" value="Unassembled WGS sequence"/>
</dbReference>
<name>A0A8H6ZDE6_9AGAR</name>
<reference evidence="1" key="1">
    <citation type="submission" date="2020-05" db="EMBL/GenBank/DDBJ databases">
        <title>Mycena genomes resolve the evolution of fungal bioluminescence.</title>
        <authorList>
            <person name="Tsai I.J."/>
        </authorList>
    </citation>
    <scope>NUCLEOTIDE SEQUENCE</scope>
    <source>
        <strain evidence="1">160909Yilan</strain>
    </source>
</reference>
<organism evidence="1 2">
    <name type="scientific">Mycena sanguinolenta</name>
    <dbReference type="NCBI Taxonomy" id="230812"/>
    <lineage>
        <taxon>Eukaryota</taxon>
        <taxon>Fungi</taxon>
        <taxon>Dikarya</taxon>
        <taxon>Basidiomycota</taxon>
        <taxon>Agaricomycotina</taxon>
        <taxon>Agaricomycetes</taxon>
        <taxon>Agaricomycetidae</taxon>
        <taxon>Agaricales</taxon>
        <taxon>Marasmiineae</taxon>
        <taxon>Mycenaceae</taxon>
        <taxon>Mycena</taxon>
    </lineage>
</organism>
<proteinExistence type="predicted"/>
<dbReference type="AlphaFoldDB" id="A0A8H6ZDE6"/>
<comment type="caution">
    <text evidence="1">The sequence shown here is derived from an EMBL/GenBank/DDBJ whole genome shotgun (WGS) entry which is preliminary data.</text>
</comment>
<accession>A0A8H6ZDE6</accession>
<evidence type="ECO:0000313" key="2">
    <source>
        <dbReference type="Proteomes" id="UP000623467"/>
    </source>
</evidence>
<keyword evidence="2" id="KW-1185">Reference proteome</keyword>
<sequence>MRGRGRLTRFSSPCISARGYGPLWCHPCHWSSERRRVYDPDITTVPAIASFTSSQLCALMRCSGRDPLSLFRPRHSALGIPLATLAFTTFGPRLATIVQGSCAQKSLEVRFDM</sequence>